<dbReference type="InterPro" id="IPR017202">
    <property type="entry name" value="LiaS/VraS"/>
</dbReference>
<dbReference type="EC" id="2.7.13.3" evidence="13"/>
<evidence type="ECO:0000256" key="13">
    <source>
        <dbReference type="PIRNR" id="PIRNR037431"/>
    </source>
</evidence>
<name>A0ABW9ZZF1_9BACI</name>
<dbReference type="SUPFAM" id="SSF55874">
    <property type="entry name" value="ATPase domain of HSP90 chaperone/DNA topoisomerase II/histidine kinase"/>
    <property type="match status" value="1"/>
</dbReference>
<keyword evidence="8 13" id="KW-0418">Kinase</keyword>
<dbReference type="PIRSF" id="PIRSF037431">
    <property type="entry name" value="STHK_LiaS"/>
    <property type="match status" value="1"/>
</dbReference>
<evidence type="ECO:0000256" key="7">
    <source>
        <dbReference type="ARBA" id="ARBA00022741"/>
    </source>
</evidence>
<keyword evidence="9 13" id="KW-0067">ATP-binding</keyword>
<keyword evidence="4" id="KW-0597">Phosphoprotein</keyword>
<comment type="caution">
    <text evidence="16">The sequence shown here is derived from an EMBL/GenBank/DDBJ whole genome shotgun (WGS) entry which is preliminary data.</text>
</comment>
<dbReference type="InterPro" id="IPR011712">
    <property type="entry name" value="Sig_transdc_His_kin_sub3_dim/P"/>
</dbReference>
<feature type="domain" description="Histidine kinase" evidence="15">
    <location>
        <begin position="147"/>
        <end position="341"/>
    </location>
</feature>
<evidence type="ECO:0000256" key="14">
    <source>
        <dbReference type="SAM" id="Phobius"/>
    </source>
</evidence>
<dbReference type="InterPro" id="IPR005467">
    <property type="entry name" value="His_kinase_dom"/>
</dbReference>
<organism evidence="16 17">
    <name type="scientific">Pallidibacillus pasinlerensis</name>
    <dbReference type="NCBI Taxonomy" id="2703818"/>
    <lineage>
        <taxon>Bacteria</taxon>
        <taxon>Bacillati</taxon>
        <taxon>Bacillota</taxon>
        <taxon>Bacilli</taxon>
        <taxon>Bacillales</taxon>
        <taxon>Bacillaceae</taxon>
        <taxon>Pallidibacillus</taxon>
    </lineage>
</organism>
<keyword evidence="17" id="KW-1185">Reference proteome</keyword>
<dbReference type="SMART" id="SM00387">
    <property type="entry name" value="HATPase_c"/>
    <property type="match status" value="1"/>
</dbReference>
<dbReference type="RefSeq" id="WP_161919388.1">
    <property type="nucleotide sequence ID" value="NZ_JAACYS010000005.1"/>
</dbReference>
<dbReference type="Gene3D" id="3.30.565.10">
    <property type="entry name" value="Histidine kinase-like ATPase, C-terminal domain"/>
    <property type="match status" value="1"/>
</dbReference>
<keyword evidence="10 14" id="KW-1133">Transmembrane helix</keyword>
<proteinExistence type="predicted"/>
<dbReference type="Pfam" id="PF07730">
    <property type="entry name" value="HisKA_3"/>
    <property type="match status" value="1"/>
</dbReference>
<dbReference type="Pfam" id="PF02518">
    <property type="entry name" value="HATPase_c"/>
    <property type="match status" value="1"/>
</dbReference>
<dbReference type="Proteomes" id="UP000743899">
    <property type="component" value="Unassembled WGS sequence"/>
</dbReference>
<sequence>MRKGNDYTYIIIKNTFLSSIFITVVFFIFFQTYMLLIPDHGLSMKFVLILTGVVFIISLMCGLYFGYNAINNINKQFRMLLQFISMLRRGNFTERVRSNEMGILGEELNEIATILEEQVQTIQRIADEKAELHEQVHTAAVMEERQRLARELHDSVSQQLFALSMMASATMKLMESNPKHAKNQMEQIADIAAKAQGEMRALLLHLRPVDLSGESLSDGVLSLLKELKAKTNINFDASVDEIEGLSKSVEEHLFRIIQESLSNILRHADADSIKLELTERDHFVYLYIRDNGKGFNTEEEKKASYGLKNMQERCEEIGGIFTLRSQIGKGTYIEVRVPISRVD</sequence>
<dbReference type="Gene3D" id="1.20.5.1930">
    <property type="match status" value="1"/>
</dbReference>
<gene>
    <name evidence="16" type="ORF">GW534_02005</name>
</gene>
<evidence type="ECO:0000256" key="9">
    <source>
        <dbReference type="ARBA" id="ARBA00022840"/>
    </source>
</evidence>
<dbReference type="InterPro" id="IPR003594">
    <property type="entry name" value="HATPase_dom"/>
</dbReference>
<reference evidence="16 17" key="1">
    <citation type="submission" date="2020-01" db="EMBL/GenBank/DDBJ databases">
        <title>A novel Bacillus sp. from Pasinler.</title>
        <authorList>
            <person name="Adiguzel A."/>
            <person name="Ay H."/>
            <person name="Baltaci M.O."/>
        </authorList>
    </citation>
    <scope>NUCLEOTIDE SEQUENCE [LARGE SCALE GENOMIC DNA]</scope>
    <source>
        <strain evidence="16 17">P1</strain>
    </source>
</reference>
<keyword evidence="7 13" id="KW-0547">Nucleotide-binding</keyword>
<evidence type="ECO:0000313" key="16">
    <source>
        <dbReference type="EMBL" id="NCU16549.1"/>
    </source>
</evidence>
<dbReference type="PROSITE" id="PS50109">
    <property type="entry name" value="HIS_KIN"/>
    <property type="match status" value="1"/>
</dbReference>
<evidence type="ECO:0000313" key="17">
    <source>
        <dbReference type="Proteomes" id="UP000743899"/>
    </source>
</evidence>
<keyword evidence="3 13" id="KW-1003">Cell membrane</keyword>
<evidence type="ECO:0000256" key="5">
    <source>
        <dbReference type="ARBA" id="ARBA00022679"/>
    </source>
</evidence>
<evidence type="ECO:0000259" key="15">
    <source>
        <dbReference type="PROSITE" id="PS50109"/>
    </source>
</evidence>
<feature type="transmembrane region" description="Helical" evidence="14">
    <location>
        <begin position="46"/>
        <end position="70"/>
    </location>
</feature>
<accession>A0ABW9ZZF1</accession>
<dbReference type="PANTHER" id="PTHR24421">
    <property type="entry name" value="NITRATE/NITRITE SENSOR PROTEIN NARX-RELATED"/>
    <property type="match status" value="1"/>
</dbReference>
<keyword evidence="5 13" id="KW-0808">Transferase</keyword>
<keyword evidence="12 13" id="KW-0472">Membrane</keyword>
<dbReference type="CDD" id="cd16917">
    <property type="entry name" value="HATPase_UhpB-NarQ-NarX-like"/>
    <property type="match status" value="1"/>
</dbReference>
<dbReference type="PANTHER" id="PTHR24421:SF37">
    <property type="entry name" value="SENSOR HISTIDINE KINASE NARS"/>
    <property type="match status" value="1"/>
</dbReference>
<comment type="subcellular location">
    <subcellularLocation>
        <location evidence="2 13">Cell membrane</location>
        <topology evidence="2 13">Multi-pass membrane protein</topology>
    </subcellularLocation>
</comment>
<dbReference type="Gene3D" id="6.10.340.10">
    <property type="match status" value="1"/>
</dbReference>
<protein>
    <recommendedName>
        <fullName evidence="13">Sensor histidine kinase</fullName>
        <ecNumber evidence="13">2.7.13.3</ecNumber>
    </recommendedName>
</protein>
<evidence type="ECO:0000256" key="11">
    <source>
        <dbReference type="ARBA" id="ARBA00023012"/>
    </source>
</evidence>
<evidence type="ECO:0000256" key="1">
    <source>
        <dbReference type="ARBA" id="ARBA00000085"/>
    </source>
</evidence>
<dbReference type="InterPro" id="IPR050482">
    <property type="entry name" value="Sensor_HK_TwoCompSys"/>
</dbReference>
<evidence type="ECO:0000256" key="3">
    <source>
        <dbReference type="ARBA" id="ARBA00022475"/>
    </source>
</evidence>
<evidence type="ECO:0000256" key="4">
    <source>
        <dbReference type="ARBA" id="ARBA00022553"/>
    </source>
</evidence>
<dbReference type="GO" id="GO:0016301">
    <property type="term" value="F:kinase activity"/>
    <property type="evidence" value="ECO:0007669"/>
    <property type="project" value="UniProtKB-KW"/>
</dbReference>
<evidence type="ECO:0000256" key="6">
    <source>
        <dbReference type="ARBA" id="ARBA00022692"/>
    </source>
</evidence>
<keyword evidence="6 14" id="KW-0812">Transmembrane</keyword>
<evidence type="ECO:0000256" key="8">
    <source>
        <dbReference type="ARBA" id="ARBA00022777"/>
    </source>
</evidence>
<comment type="catalytic activity">
    <reaction evidence="1 13">
        <text>ATP + protein L-histidine = ADP + protein N-phospho-L-histidine.</text>
        <dbReference type="EC" id="2.7.13.3"/>
    </reaction>
</comment>
<dbReference type="EMBL" id="JAACYS010000005">
    <property type="protein sequence ID" value="NCU16549.1"/>
    <property type="molecule type" value="Genomic_DNA"/>
</dbReference>
<evidence type="ECO:0000256" key="2">
    <source>
        <dbReference type="ARBA" id="ARBA00004651"/>
    </source>
</evidence>
<evidence type="ECO:0000256" key="12">
    <source>
        <dbReference type="ARBA" id="ARBA00023136"/>
    </source>
</evidence>
<feature type="transmembrane region" description="Helical" evidence="14">
    <location>
        <begin position="12"/>
        <end position="34"/>
    </location>
</feature>
<evidence type="ECO:0000256" key="10">
    <source>
        <dbReference type="ARBA" id="ARBA00022989"/>
    </source>
</evidence>
<keyword evidence="11 13" id="KW-0902">Two-component regulatory system</keyword>
<dbReference type="InterPro" id="IPR036890">
    <property type="entry name" value="HATPase_C_sf"/>
</dbReference>